<organism evidence="2">
    <name type="scientific">uncultured Caudovirales phage</name>
    <dbReference type="NCBI Taxonomy" id="2100421"/>
    <lineage>
        <taxon>Viruses</taxon>
        <taxon>Duplodnaviria</taxon>
        <taxon>Heunggongvirae</taxon>
        <taxon>Uroviricota</taxon>
        <taxon>Caudoviricetes</taxon>
        <taxon>Peduoviridae</taxon>
        <taxon>Maltschvirus</taxon>
        <taxon>Maltschvirus maltsch</taxon>
    </lineage>
</organism>
<dbReference type="EMBL" id="LR798243">
    <property type="protein sequence ID" value="CAB5215137.1"/>
    <property type="molecule type" value="Genomic_DNA"/>
</dbReference>
<gene>
    <name evidence="2" type="ORF">UFOVP190_412</name>
</gene>
<name>A0A6J7WKX3_9CAUD</name>
<accession>A0A6J7WKX3</accession>
<sequence>MFINDLFTESNEMDTPEFQAALLAMKKRAAQEPPVDLKRLRQRMDAAERAEQAREKRKQERRAEVDENSWHDGSNSWSSEHDQWTKENSNNPVPVDSASAIPGRVREGAGVFNIGDQVLYKGQPAEVLAVDGTAATVYVPNWKAVPGMVDDTTEVDPASKFLNPMDPSVAEQQVNEAEGSLSEVDRRGFLKGLGAAAVAGVAEGIGDEDGENKDYALALAQYGMKVLQGMEKICQQIDALPEPKKSKYLNTLTDVEFAQSGDLVQYVIDTLGLKIDDFMEFQDAWEEEGGEPFYIWIHEWLEGHWDEFVAPWKKFTMKVLQGRGLGPTLHEAGVAEAGPGDINRLEHRGEEYNVYFNQRKGMYTARGTGQMSGQIQPEWFHTMADAIDHAEMEIGGYDEHDGVAESDPLANRDAYAKQHQQGQVYKTHYPKGENPFHKAGMKDKRSTKMSAYDISNTGPKGQLPESGVAEAAKQKTPGIALSKAYKKDFDGKKPGQDRLETALTGAYSKTGKPGGALTGTKASNSKSIPEQWVLVGQAIKEQKLTKEQIVEMFVQLEQNRLDENVFAGIKQAVSGAWNSLSHLIQDTAPVKNFEAVYNQAAEKLKAATGGDAGVMQYIEKYRAFAKSHPIAHAIVIAAVLSAAGVAVSAGGAGAATAAVSVLTAVESLFRGKNLFTSVAHGVAAGAVALSVSQLLHLLHVGGGPAVHKALDLAADDIALGGGEIAGGVVGGMHQTGQSINQTKRHMRGSMHESTNYWHKLQAERNTRINSLIAELKESIK</sequence>
<evidence type="ECO:0000256" key="1">
    <source>
        <dbReference type="SAM" id="MobiDB-lite"/>
    </source>
</evidence>
<feature type="compositionally biased region" description="Basic and acidic residues" evidence="1">
    <location>
        <begin position="35"/>
        <end position="70"/>
    </location>
</feature>
<proteinExistence type="predicted"/>
<protein>
    <submittedName>
        <fullName evidence="2">Uncharacterized protein</fullName>
    </submittedName>
</protein>
<reference evidence="2" key="1">
    <citation type="submission" date="2020-05" db="EMBL/GenBank/DDBJ databases">
        <authorList>
            <person name="Chiriac C."/>
            <person name="Salcher M."/>
            <person name="Ghai R."/>
            <person name="Kavagutti S V."/>
        </authorList>
    </citation>
    <scope>NUCLEOTIDE SEQUENCE</scope>
</reference>
<feature type="region of interest" description="Disordered" evidence="1">
    <location>
        <begin position="28"/>
        <end position="99"/>
    </location>
</feature>
<evidence type="ECO:0000313" key="2">
    <source>
        <dbReference type="EMBL" id="CAB5215137.1"/>
    </source>
</evidence>